<dbReference type="PROSITE" id="PS00972">
    <property type="entry name" value="USP_1"/>
    <property type="match status" value="1"/>
</dbReference>
<dbReference type="PROSITE" id="PS00973">
    <property type="entry name" value="USP_2"/>
    <property type="match status" value="1"/>
</dbReference>
<dbReference type="EMBL" id="LXPE01000006">
    <property type="protein sequence ID" value="OBA27806.1"/>
    <property type="molecule type" value="Genomic_DNA"/>
</dbReference>
<evidence type="ECO:0000256" key="2">
    <source>
        <dbReference type="ARBA" id="ARBA00022670"/>
    </source>
</evidence>
<dbReference type="InterPro" id="IPR044635">
    <property type="entry name" value="UBP14-like"/>
</dbReference>
<dbReference type="Pfam" id="PF00443">
    <property type="entry name" value="UCH"/>
    <property type="match status" value="1"/>
</dbReference>
<evidence type="ECO:0000256" key="7">
    <source>
        <dbReference type="SAM" id="MobiDB-lite"/>
    </source>
</evidence>
<dbReference type="GO" id="GO:0004843">
    <property type="term" value="F:cysteine-type deubiquitinase activity"/>
    <property type="evidence" value="ECO:0007669"/>
    <property type="project" value="UniProtKB-UniRule"/>
</dbReference>
<gene>
    <name evidence="9" type="ORF">HANVADRAFT_51926</name>
</gene>
<dbReference type="InterPro" id="IPR038765">
    <property type="entry name" value="Papain-like_cys_pep_sf"/>
</dbReference>
<dbReference type="CDD" id="cd02666">
    <property type="entry name" value="Peptidase_C19J"/>
    <property type="match status" value="1"/>
</dbReference>
<dbReference type="InterPro" id="IPR018200">
    <property type="entry name" value="USP_CS"/>
</dbReference>
<proteinExistence type="inferred from homology"/>
<comment type="caution">
    <text evidence="9">The sequence shown here is derived from an EMBL/GenBank/DDBJ whole genome shotgun (WGS) entry which is preliminary data.</text>
</comment>
<keyword evidence="10" id="KW-1185">Reference proteome</keyword>
<dbReference type="GO" id="GO:0061136">
    <property type="term" value="P:regulation of proteasomal protein catabolic process"/>
    <property type="evidence" value="ECO:0007669"/>
    <property type="project" value="TreeGrafter"/>
</dbReference>
<dbReference type="PANTHER" id="PTHR43982">
    <property type="entry name" value="UBIQUITIN CARBOXYL-TERMINAL HYDROLASE"/>
    <property type="match status" value="1"/>
</dbReference>
<dbReference type="Gene3D" id="3.90.70.10">
    <property type="entry name" value="Cysteine proteinases"/>
    <property type="match status" value="1"/>
</dbReference>
<dbReference type="GO" id="GO:0016579">
    <property type="term" value="P:protein deubiquitination"/>
    <property type="evidence" value="ECO:0007669"/>
    <property type="project" value="InterPro"/>
</dbReference>
<dbReference type="AlphaFoldDB" id="A0A1B7TGE7"/>
<evidence type="ECO:0000256" key="4">
    <source>
        <dbReference type="ARBA" id="ARBA00022801"/>
    </source>
</evidence>
<evidence type="ECO:0000259" key="8">
    <source>
        <dbReference type="PROSITE" id="PS50235"/>
    </source>
</evidence>
<dbReference type="InterPro" id="IPR028889">
    <property type="entry name" value="USP"/>
</dbReference>
<keyword evidence="2 6" id="KW-0645">Protease</keyword>
<sequence length="881" mass="101890">MAKKFGNDLLRSPDLISENSSANNSPLSGRKSSGSIRLSPSIQYGSLRSNRQHLYNVNTNETTFETVLSDEDETDLKEDRERFTPLSQCLHANTHTNRLLEDMEMLPSSALNIDKKGQKGNNSNMIDLDNKFNNVSLDSIPYSKNAFTASNNVTSTSSSSSSSDKRAKFPNNNAAHIKSVTQQPIYTSTIGNGDSPPNYFSSDDEEDEDGNVFHTEHVDSEESSTSSIDEETKLQLQCLPYKTIYDAYYAIELDSNIKEIDWVETSYNLKIQDDPDNKVLYDRALLTLGLGLKSLPLLNLVLKNNDVMLKYYAGVDFNYEDAIRCLKLDKDNFTEMDVINNFVVTCLKNEKEFNESNILDDEVFDNFLYYFISLKCIGEKMNSDIINRFLSTGFVDDRLLKNGNWPVGLFNMGNTCYLNSLLQYYFVITPLKNYILNYKKKEENKEETEEEGDKTEEEDNHEVKKKDNNSKSLDLIRCQDFLAQIKKLYQDMISTQYKISVASNELVYLAFAPRGGPGLTDGKVPDMDSLEMTLDIGRQQDVTECMLNFMDQINDTIIEKDDKAQNEIKETLFNGKLAITFKDLLDSDIQGKSDMEENFSSLLIHLHNRPKNLYEALDQFFNDDQQVMNMKEYGQVKKKITIKDIPEILQIQIQRVEFDKNKLEPVKNNFQLQFPENFYLDRYVKDAVDESCLKEYQTLNQRLLFLKQKKHNLMKKAKSSFNGTQPVTLRSSISTTLKYLQSELYENSMQFEDEELIRAIKCLSGMKDHIDKKIQSVDDEIEEIINKKDSHFDNFNKYEYSLFAIFMHRGEASYGHYWIYIKDGSIWRKYNDEEVIEVENPKETIFNFDKENDDTAYCLAYVRSDKIDELIKPLDRDIIEE</sequence>
<keyword evidence="5 6" id="KW-0788">Thiol protease</keyword>
<evidence type="ECO:0000256" key="5">
    <source>
        <dbReference type="ARBA" id="ARBA00022807"/>
    </source>
</evidence>
<dbReference type="Pfam" id="PF13446">
    <property type="entry name" value="RPT"/>
    <property type="match status" value="1"/>
</dbReference>
<feature type="region of interest" description="Disordered" evidence="7">
    <location>
        <begin position="149"/>
        <end position="210"/>
    </location>
</feature>
<comment type="catalytic activity">
    <reaction evidence="1 6">
        <text>Thiol-dependent hydrolysis of ester, thioester, amide, peptide and isopeptide bonds formed by the C-terminal Gly of ubiquitin (a 76-residue protein attached to proteins as an intracellular targeting signal).</text>
        <dbReference type="EC" id="3.4.19.12"/>
    </reaction>
</comment>
<dbReference type="InterPro" id="IPR001394">
    <property type="entry name" value="Peptidase_C19_UCH"/>
</dbReference>
<dbReference type="InterPro" id="IPR025305">
    <property type="entry name" value="UCH_repeat_domain"/>
</dbReference>
<dbReference type="PANTHER" id="PTHR43982:SF6">
    <property type="entry name" value="UBIQUITIN CARBOXYL-TERMINAL HYDROLASE 2-RELATED"/>
    <property type="match status" value="1"/>
</dbReference>
<dbReference type="SUPFAM" id="SSF54001">
    <property type="entry name" value="Cysteine proteinases"/>
    <property type="match status" value="1"/>
</dbReference>
<evidence type="ECO:0000256" key="3">
    <source>
        <dbReference type="ARBA" id="ARBA00022786"/>
    </source>
</evidence>
<evidence type="ECO:0000313" key="10">
    <source>
        <dbReference type="Proteomes" id="UP000092321"/>
    </source>
</evidence>
<feature type="domain" description="USP" evidence="8">
    <location>
        <begin position="407"/>
        <end position="864"/>
    </location>
</feature>
<organism evidence="9 10">
    <name type="scientific">Hanseniaspora valbyensis NRRL Y-1626</name>
    <dbReference type="NCBI Taxonomy" id="766949"/>
    <lineage>
        <taxon>Eukaryota</taxon>
        <taxon>Fungi</taxon>
        <taxon>Dikarya</taxon>
        <taxon>Ascomycota</taxon>
        <taxon>Saccharomycotina</taxon>
        <taxon>Saccharomycetes</taxon>
        <taxon>Saccharomycodales</taxon>
        <taxon>Saccharomycodaceae</taxon>
        <taxon>Hanseniaspora</taxon>
    </lineage>
</organism>
<reference evidence="10" key="1">
    <citation type="journal article" date="2016" name="Proc. Natl. Acad. Sci. U.S.A.">
        <title>Comparative genomics of biotechnologically important yeasts.</title>
        <authorList>
            <person name="Riley R."/>
            <person name="Haridas S."/>
            <person name="Wolfe K.H."/>
            <person name="Lopes M.R."/>
            <person name="Hittinger C.T."/>
            <person name="Goeker M."/>
            <person name="Salamov A.A."/>
            <person name="Wisecaver J.H."/>
            <person name="Long T.M."/>
            <person name="Calvey C.H."/>
            <person name="Aerts A.L."/>
            <person name="Barry K.W."/>
            <person name="Choi C."/>
            <person name="Clum A."/>
            <person name="Coughlan A.Y."/>
            <person name="Deshpande S."/>
            <person name="Douglass A.P."/>
            <person name="Hanson S.J."/>
            <person name="Klenk H.-P."/>
            <person name="LaButti K.M."/>
            <person name="Lapidus A."/>
            <person name="Lindquist E.A."/>
            <person name="Lipzen A.M."/>
            <person name="Meier-Kolthoff J.P."/>
            <person name="Ohm R.A."/>
            <person name="Otillar R.P."/>
            <person name="Pangilinan J.L."/>
            <person name="Peng Y."/>
            <person name="Rokas A."/>
            <person name="Rosa C.A."/>
            <person name="Scheuner C."/>
            <person name="Sibirny A.A."/>
            <person name="Slot J.C."/>
            <person name="Stielow J.B."/>
            <person name="Sun H."/>
            <person name="Kurtzman C.P."/>
            <person name="Blackwell M."/>
            <person name="Grigoriev I.V."/>
            <person name="Jeffries T.W."/>
        </authorList>
    </citation>
    <scope>NUCLEOTIDE SEQUENCE [LARGE SCALE GENOMIC DNA]</scope>
    <source>
        <strain evidence="10">NRRL Y-1626</strain>
    </source>
</reference>
<feature type="compositionally biased region" description="Polar residues" evidence="7">
    <location>
        <begin position="170"/>
        <end position="192"/>
    </location>
</feature>
<feature type="region of interest" description="Disordered" evidence="7">
    <location>
        <begin position="442"/>
        <end position="466"/>
    </location>
</feature>
<keyword evidence="4 6" id="KW-0378">Hydrolase</keyword>
<keyword evidence="3 6" id="KW-0833">Ubl conjugation pathway</keyword>
<dbReference type="GO" id="GO:0070628">
    <property type="term" value="F:proteasome binding"/>
    <property type="evidence" value="ECO:0007669"/>
    <property type="project" value="TreeGrafter"/>
</dbReference>
<dbReference type="EC" id="3.4.19.12" evidence="6"/>
<name>A0A1B7TGE7_9ASCO</name>
<evidence type="ECO:0000256" key="6">
    <source>
        <dbReference type="RuleBase" id="RU366025"/>
    </source>
</evidence>
<feature type="compositionally biased region" description="Polar residues" evidence="7">
    <location>
        <begin position="17"/>
        <end position="36"/>
    </location>
</feature>
<dbReference type="Proteomes" id="UP000092321">
    <property type="component" value="Unassembled WGS sequence"/>
</dbReference>
<protein>
    <recommendedName>
        <fullName evidence="6">Ubiquitin carboxyl-terminal hydrolase</fullName>
        <ecNumber evidence="6">3.4.19.12</ecNumber>
    </recommendedName>
</protein>
<dbReference type="OrthoDB" id="2420415at2759"/>
<evidence type="ECO:0000256" key="1">
    <source>
        <dbReference type="ARBA" id="ARBA00000707"/>
    </source>
</evidence>
<comment type="similarity">
    <text evidence="6">Belongs to the peptidase C19 family.</text>
</comment>
<feature type="compositionally biased region" description="Acidic residues" evidence="7">
    <location>
        <begin position="445"/>
        <end position="460"/>
    </location>
</feature>
<accession>A0A1B7TGE7</accession>
<feature type="region of interest" description="Disordered" evidence="7">
    <location>
        <begin position="1"/>
        <end position="36"/>
    </location>
</feature>
<dbReference type="GO" id="GO:0043161">
    <property type="term" value="P:proteasome-mediated ubiquitin-dependent protein catabolic process"/>
    <property type="evidence" value="ECO:0007669"/>
    <property type="project" value="InterPro"/>
</dbReference>
<dbReference type="PROSITE" id="PS50235">
    <property type="entry name" value="USP_3"/>
    <property type="match status" value="1"/>
</dbReference>
<evidence type="ECO:0000313" key="9">
    <source>
        <dbReference type="EMBL" id="OBA27806.1"/>
    </source>
</evidence>